<reference evidence="3 4" key="1">
    <citation type="journal article" date="2012" name="BMC Genomics">
        <title>Comparative genomic analysis and phylogenetic position of Theileria equi.</title>
        <authorList>
            <person name="Kappmeyer L.S."/>
            <person name="Thiagarajan M."/>
            <person name="Herndon D.R."/>
            <person name="Ramsay J.D."/>
            <person name="Caler E."/>
            <person name="Djikeng A."/>
            <person name="Gillespie J.J."/>
            <person name="Lau A.O."/>
            <person name="Roalson E.H."/>
            <person name="Silva J.C."/>
            <person name="Silva M.G."/>
            <person name="Suarez C.E."/>
            <person name="Ueti M.W."/>
            <person name="Nene V.M."/>
            <person name="Mealey R.H."/>
            <person name="Knowles D.P."/>
            <person name="Brayton K.A."/>
        </authorList>
    </citation>
    <scope>NUCLEOTIDE SEQUENCE [LARGE SCALE GENOMIC DNA]</scope>
    <source>
        <strain evidence="3 4">WA</strain>
    </source>
</reference>
<proteinExistence type="predicted"/>
<dbReference type="PANTHER" id="PTHR11006">
    <property type="entry name" value="PROTEIN ARGININE N-METHYLTRANSFERASE"/>
    <property type="match status" value="1"/>
</dbReference>
<dbReference type="KEGG" id="beq:BEWA_027830"/>
<dbReference type="OrthoDB" id="41566at2759"/>
<protein>
    <submittedName>
        <fullName evidence="3">Uncharacterized protein</fullName>
    </submittedName>
</protein>
<dbReference type="GeneID" id="15806210"/>
<feature type="compositionally biased region" description="Basic residues" evidence="2">
    <location>
        <begin position="691"/>
        <end position="701"/>
    </location>
</feature>
<dbReference type="STRING" id="1537102.L0AYI0"/>
<sequence>MPDDSSAGPTDERREDPIDLNGIPDEDAKLIKHLTWLYGGYQMRQRNKNVKYTIDEEPEGNNEDDYVIPKDSSPVPADSPDKKTKNANPLPRGRPKKIRSDGDTCKRFKHTDGSMTLDGTTETLDTTTSDCSDCTFLTGTASDGEDKFAAKKNEKTIVDFRRIRYNKQDLVTHEHRRPTWPSNMQLADKISAFIHKNVADKTDFREGQEPTTLSICNQFALQNHEAMVADSDRVHYYRAAIFWTGHGSRDGTEQDSTYCKNKKVLEIGTGPMCVLAMNARNAGAKFIDAIEVSSHAARLAGKLMAAYGCDDVINVFNSHSKQFVFDQKRYFSESLSEDNEIMLPPDPPYDMIISEILGDFASQEGVADVFLDLQRRILFENKRFIGKTKSIPYAAYTMFVPSIFPDSSNILNKASSHAEMTIFSPTFRMLQSVGMRVDNLPLCDEWQPIEKLYLEEWMQPQMCQHYENLFEISYYGEFCGFLVGIDVEIRPGEHFGTRYGQCESWYTNIVLLDKEYTVYPGDFVLVRTISNLTNYVSVHCDGAKIPVSRPSYSFRAFILSDVTEEQEFQDVIEKFSNLTNDSQESKLYEYKGQACNKLECAELEKIVYTPKVKDSVPLDILNTGADSHVSTTCNIPDDWLESYEFVKTGSKIYKIVERPPPVLVDYDEQTCAIYNEPRTTRRKLPTDPPKRYQRLKGKTTS</sequence>
<keyword evidence="1" id="KW-0949">S-adenosyl-L-methionine</keyword>
<dbReference type="PANTHER" id="PTHR11006:SF53">
    <property type="entry name" value="PROTEIN ARGININE N-METHYLTRANSFERASE 3"/>
    <property type="match status" value="1"/>
</dbReference>
<evidence type="ECO:0000256" key="1">
    <source>
        <dbReference type="ARBA" id="ARBA00022691"/>
    </source>
</evidence>
<dbReference type="Gene3D" id="3.40.50.150">
    <property type="entry name" value="Vaccinia Virus protein VP39"/>
    <property type="match status" value="1"/>
</dbReference>
<organism evidence="3 4">
    <name type="scientific">Theileria equi strain WA</name>
    <dbReference type="NCBI Taxonomy" id="1537102"/>
    <lineage>
        <taxon>Eukaryota</taxon>
        <taxon>Sar</taxon>
        <taxon>Alveolata</taxon>
        <taxon>Apicomplexa</taxon>
        <taxon>Aconoidasida</taxon>
        <taxon>Piroplasmida</taxon>
        <taxon>Theileriidae</taxon>
        <taxon>Theileria</taxon>
    </lineage>
</organism>
<evidence type="ECO:0000256" key="2">
    <source>
        <dbReference type="SAM" id="MobiDB-lite"/>
    </source>
</evidence>
<dbReference type="AlphaFoldDB" id="L0AYI0"/>
<dbReference type="InterPro" id="IPR025799">
    <property type="entry name" value="Arg_MeTrfase"/>
</dbReference>
<dbReference type="SUPFAM" id="SSF53335">
    <property type="entry name" value="S-adenosyl-L-methionine-dependent methyltransferases"/>
    <property type="match status" value="1"/>
</dbReference>
<feature type="compositionally biased region" description="Basic and acidic residues" evidence="2">
    <location>
        <begin position="98"/>
        <end position="107"/>
    </location>
</feature>
<gene>
    <name evidence="3" type="ORF">BEWA_027830</name>
</gene>
<feature type="region of interest" description="Disordered" evidence="2">
    <location>
        <begin position="678"/>
        <end position="701"/>
    </location>
</feature>
<dbReference type="GO" id="GO:0016274">
    <property type="term" value="F:protein-arginine N-methyltransferase activity"/>
    <property type="evidence" value="ECO:0007669"/>
    <property type="project" value="InterPro"/>
</dbReference>
<keyword evidence="4" id="KW-1185">Reference proteome</keyword>
<feature type="compositionally biased region" description="Acidic residues" evidence="2">
    <location>
        <begin position="55"/>
        <end position="66"/>
    </location>
</feature>
<dbReference type="Proteomes" id="UP000031512">
    <property type="component" value="Chromosome 1"/>
</dbReference>
<dbReference type="VEuPathDB" id="PiroplasmaDB:BEWA_027830"/>
<name>L0AYI0_THEEQ</name>
<dbReference type="eggNOG" id="ENOG502SNWU">
    <property type="taxonomic scope" value="Eukaryota"/>
</dbReference>
<feature type="region of interest" description="Disordered" evidence="2">
    <location>
        <begin position="1"/>
        <end position="26"/>
    </location>
</feature>
<dbReference type="GO" id="GO:0005634">
    <property type="term" value="C:nucleus"/>
    <property type="evidence" value="ECO:0007669"/>
    <property type="project" value="TreeGrafter"/>
</dbReference>
<dbReference type="RefSeq" id="XP_004829600.1">
    <property type="nucleotide sequence ID" value="XM_004829543.1"/>
</dbReference>
<dbReference type="InterPro" id="IPR029063">
    <property type="entry name" value="SAM-dependent_MTases_sf"/>
</dbReference>
<dbReference type="EMBL" id="CP001669">
    <property type="protein sequence ID" value="AFZ79934.1"/>
    <property type="molecule type" value="Genomic_DNA"/>
</dbReference>
<accession>L0AYI0</accession>
<dbReference type="GO" id="GO:0042054">
    <property type="term" value="F:histone methyltransferase activity"/>
    <property type="evidence" value="ECO:0007669"/>
    <property type="project" value="TreeGrafter"/>
</dbReference>
<evidence type="ECO:0000313" key="3">
    <source>
        <dbReference type="EMBL" id="AFZ79934.1"/>
    </source>
</evidence>
<evidence type="ECO:0000313" key="4">
    <source>
        <dbReference type="Proteomes" id="UP000031512"/>
    </source>
</evidence>
<feature type="region of interest" description="Disordered" evidence="2">
    <location>
        <begin position="53"/>
        <end position="107"/>
    </location>
</feature>